<evidence type="ECO:0000313" key="6">
    <source>
        <dbReference type="EMBL" id="EDP14842.1"/>
    </source>
</evidence>
<dbReference type="CDD" id="cd00609">
    <property type="entry name" value="AAT_like"/>
    <property type="match status" value="1"/>
</dbReference>
<evidence type="ECO:0000256" key="4">
    <source>
        <dbReference type="RuleBase" id="RU000481"/>
    </source>
</evidence>
<dbReference type="EMBL" id="ABCC02000039">
    <property type="protein sequence ID" value="EDP14842.1"/>
    <property type="molecule type" value="Genomic_DNA"/>
</dbReference>
<dbReference type="Pfam" id="PF00155">
    <property type="entry name" value="Aminotran_1_2"/>
    <property type="match status" value="1"/>
</dbReference>
<comment type="cofactor">
    <cofactor evidence="1 4">
        <name>pyridoxal 5'-phosphate</name>
        <dbReference type="ChEBI" id="CHEBI:597326"/>
    </cofactor>
</comment>
<protein>
    <recommendedName>
        <fullName evidence="4">Aminotransferase</fullName>
        <ecNumber evidence="4">2.6.1.-</ecNumber>
    </recommendedName>
</protein>
<dbReference type="Gene3D" id="3.40.640.10">
    <property type="entry name" value="Type I PLP-dependent aspartate aminotransferase-like (Major domain)"/>
    <property type="match status" value="1"/>
</dbReference>
<dbReference type="Gene3D" id="3.90.1150.10">
    <property type="entry name" value="Aspartate Aminotransferase, domain 1"/>
    <property type="match status" value="1"/>
</dbReference>
<comment type="caution">
    <text evidence="6">The sequence shown here is derived from an EMBL/GenBank/DDBJ whole genome shotgun (WGS) entry which is preliminary data.</text>
</comment>
<dbReference type="PANTHER" id="PTHR42832">
    <property type="entry name" value="AMINO ACID AMINOTRANSFERASE"/>
    <property type="match status" value="1"/>
</dbReference>
<dbReference type="GO" id="GO:0030170">
    <property type="term" value="F:pyridoxal phosphate binding"/>
    <property type="evidence" value="ECO:0007669"/>
    <property type="project" value="InterPro"/>
</dbReference>
<dbReference type="InterPro" id="IPR015421">
    <property type="entry name" value="PyrdxlP-dep_Trfase_major"/>
</dbReference>
<dbReference type="EC" id="2.6.1.-" evidence="4"/>
<evidence type="ECO:0000313" key="7">
    <source>
        <dbReference type="Proteomes" id="UP000005396"/>
    </source>
</evidence>
<organism evidence="6 7">
    <name type="scientific">Enterocloster bolteae (strain ATCC BAA-613 / DSM 15670 / CCUG 46953 / JCM 12243 / WAL 16351)</name>
    <name type="common">Clostridium bolteae</name>
    <dbReference type="NCBI Taxonomy" id="411902"/>
    <lineage>
        <taxon>Bacteria</taxon>
        <taxon>Bacillati</taxon>
        <taxon>Bacillota</taxon>
        <taxon>Clostridia</taxon>
        <taxon>Lachnospirales</taxon>
        <taxon>Lachnospiraceae</taxon>
        <taxon>Enterocloster</taxon>
    </lineage>
</organism>
<evidence type="ECO:0000256" key="2">
    <source>
        <dbReference type="ARBA" id="ARBA00022576"/>
    </source>
</evidence>
<gene>
    <name evidence="6" type="ORF">CLOBOL_05389</name>
</gene>
<proteinExistence type="inferred from homology"/>
<reference evidence="6 7" key="2">
    <citation type="submission" date="2007-09" db="EMBL/GenBank/DDBJ databases">
        <title>Draft genome sequence of Clostridium bolteae (ATCC BAA-613).</title>
        <authorList>
            <person name="Sudarsanam P."/>
            <person name="Ley R."/>
            <person name="Guruge J."/>
            <person name="Turnbaugh P.J."/>
            <person name="Mahowald M."/>
            <person name="Liep D."/>
            <person name="Gordon J."/>
        </authorList>
    </citation>
    <scope>NUCLEOTIDE SEQUENCE [LARGE SCALE GENOMIC DNA]</scope>
    <source>
        <strain evidence="7">ATCC BAA-613 / DSM 15670 / CCUG 46953 / JCM 12243 / WAL 16351</strain>
    </source>
</reference>
<dbReference type="Proteomes" id="UP000005396">
    <property type="component" value="Unassembled WGS sequence"/>
</dbReference>
<dbReference type="InterPro" id="IPR015424">
    <property type="entry name" value="PyrdxlP-dep_Trfase"/>
</dbReference>
<keyword evidence="3 4" id="KW-0808">Transferase</keyword>
<feature type="domain" description="Aminotransferase class I/classII large" evidence="5">
    <location>
        <begin position="49"/>
        <end position="398"/>
    </location>
</feature>
<dbReference type="InterPro" id="IPR004838">
    <property type="entry name" value="NHTrfase_class1_PyrdxlP-BS"/>
</dbReference>
<name>A8RZC6_ENTBW</name>
<comment type="similarity">
    <text evidence="4">Belongs to the class-I pyridoxal-phosphate-dependent aminotransferase family.</text>
</comment>
<dbReference type="PaxDb" id="411902-CLOBOL_05389"/>
<accession>A8RZC6</accession>
<dbReference type="PANTHER" id="PTHR42832:SF3">
    <property type="entry name" value="L-GLUTAMINE--4-(METHYLSULFANYL)-2-OXOBUTANOATE AMINOTRANSFERASE"/>
    <property type="match status" value="1"/>
</dbReference>
<evidence type="ECO:0000259" key="5">
    <source>
        <dbReference type="Pfam" id="PF00155"/>
    </source>
</evidence>
<dbReference type="HOGENOM" id="CLU_017584_4_5_9"/>
<dbReference type="PROSITE" id="PS00105">
    <property type="entry name" value="AA_TRANSFER_CLASS_1"/>
    <property type="match status" value="1"/>
</dbReference>
<reference evidence="6 7" key="1">
    <citation type="submission" date="2007-08" db="EMBL/GenBank/DDBJ databases">
        <authorList>
            <person name="Fulton L."/>
            <person name="Clifton S."/>
            <person name="Fulton B."/>
            <person name="Xu J."/>
            <person name="Minx P."/>
            <person name="Pepin K.H."/>
            <person name="Johnson M."/>
            <person name="Thiruvilangam P."/>
            <person name="Bhonagiri V."/>
            <person name="Nash W.E."/>
            <person name="Mardis E.R."/>
            <person name="Wilson R.K."/>
        </authorList>
    </citation>
    <scope>NUCLEOTIDE SEQUENCE [LARGE SCALE GENOMIC DNA]</scope>
    <source>
        <strain evidence="7">ATCC BAA-613 / DSM 15670 / CCUG 46953 / JCM 12243 / WAL 16351</strain>
    </source>
</reference>
<keyword evidence="2 4" id="KW-0032">Aminotransferase</keyword>
<dbReference type="GO" id="GO:0008483">
    <property type="term" value="F:transaminase activity"/>
    <property type="evidence" value="ECO:0007669"/>
    <property type="project" value="UniProtKB-KW"/>
</dbReference>
<dbReference type="AlphaFoldDB" id="A8RZC6"/>
<dbReference type="InterPro" id="IPR015422">
    <property type="entry name" value="PyrdxlP-dep_Trfase_small"/>
</dbReference>
<evidence type="ECO:0000256" key="3">
    <source>
        <dbReference type="ARBA" id="ARBA00022679"/>
    </source>
</evidence>
<evidence type="ECO:0000256" key="1">
    <source>
        <dbReference type="ARBA" id="ARBA00001933"/>
    </source>
</evidence>
<dbReference type="InterPro" id="IPR004839">
    <property type="entry name" value="Aminotransferase_I/II_large"/>
</dbReference>
<dbReference type="SUPFAM" id="SSF53383">
    <property type="entry name" value="PLP-dependent transferases"/>
    <property type="match status" value="1"/>
</dbReference>
<sequence length="411" mass="45111">MVCRADAAAAIQRGRMSHMKFAKRMDRFGEGIFSKLAEIKKEKTAKGEEIIDLSIGAPNIPPAPHIMEALCRAAAEPSNYVYAISDRREMLEAAGGWYQTRYGVELDPETEICSLLGSQEGLAHIALSIVDEGDVVLVPDPCYPVFGDGPQIAGARLHYMPQRKENGYIIRLDEIPEDVARKAKLMVVSYPNNPTTAMAPDSFYEELIAFARKYDIIVLHDNAYSDLIFDGKACGSFLRFPGAKEIGVEFNSLSKTYGLAGARIGFCLGNSQVVSRLKLLKSNMDYGMFLPVQAAAIAAITGDQSCVQATRKAYETRRNIMCDGFTSIGWKMERPEATMFVWAAIPEHYTSSEAFVMELVERAGVMVTPGSAFGPSGEGYVRLALVQDEEMLNKAIKAVRESGVLTAEGKR</sequence>
<dbReference type="eggNOG" id="COG0436">
    <property type="taxonomic scope" value="Bacteria"/>
</dbReference>
<dbReference type="InterPro" id="IPR050881">
    <property type="entry name" value="LL-DAP_aminotransferase"/>
</dbReference>